<dbReference type="EMBL" id="SIHI01000001">
    <property type="protein sequence ID" value="TWT58652.1"/>
    <property type="molecule type" value="Genomic_DNA"/>
</dbReference>
<proteinExistence type="predicted"/>
<dbReference type="Proteomes" id="UP000317243">
    <property type="component" value="Unassembled WGS sequence"/>
</dbReference>
<reference evidence="1 2" key="1">
    <citation type="submission" date="2019-02" db="EMBL/GenBank/DDBJ databases">
        <title>Deep-cultivation of Planctomycetes and their phenomic and genomic characterization uncovers novel biology.</title>
        <authorList>
            <person name="Wiegand S."/>
            <person name="Jogler M."/>
            <person name="Boedeker C."/>
            <person name="Pinto D."/>
            <person name="Vollmers J."/>
            <person name="Rivas-Marin E."/>
            <person name="Kohn T."/>
            <person name="Peeters S.H."/>
            <person name="Heuer A."/>
            <person name="Rast P."/>
            <person name="Oberbeckmann S."/>
            <person name="Bunk B."/>
            <person name="Jeske O."/>
            <person name="Meyerdierks A."/>
            <person name="Storesund J.E."/>
            <person name="Kallscheuer N."/>
            <person name="Luecker S."/>
            <person name="Lage O.M."/>
            <person name="Pohl T."/>
            <person name="Merkel B.J."/>
            <person name="Hornburger P."/>
            <person name="Mueller R.-W."/>
            <person name="Bruemmer F."/>
            <person name="Labrenz M."/>
            <person name="Spormann A.M."/>
            <person name="Op Den Camp H."/>
            <person name="Overmann J."/>
            <person name="Amann R."/>
            <person name="Jetten M.S.M."/>
            <person name="Mascher T."/>
            <person name="Medema M.H."/>
            <person name="Devos D.P."/>
            <person name="Kaster A.-K."/>
            <person name="Ovreas L."/>
            <person name="Rohde M."/>
            <person name="Galperin M.Y."/>
            <person name="Jogler C."/>
        </authorList>
    </citation>
    <scope>NUCLEOTIDE SEQUENCE [LARGE SCALE GENOMIC DNA]</scope>
    <source>
        <strain evidence="1 2">KOR42</strain>
    </source>
</reference>
<accession>A0A5C5X9W2</accession>
<keyword evidence="2" id="KW-1185">Reference proteome</keyword>
<organism evidence="1 2">
    <name type="scientific">Thalassoglobus neptunius</name>
    <dbReference type="NCBI Taxonomy" id="1938619"/>
    <lineage>
        <taxon>Bacteria</taxon>
        <taxon>Pseudomonadati</taxon>
        <taxon>Planctomycetota</taxon>
        <taxon>Planctomycetia</taxon>
        <taxon>Planctomycetales</taxon>
        <taxon>Planctomycetaceae</taxon>
        <taxon>Thalassoglobus</taxon>
    </lineage>
</organism>
<comment type="caution">
    <text evidence="1">The sequence shown here is derived from an EMBL/GenBank/DDBJ whole genome shotgun (WGS) entry which is preliminary data.</text>
</comment>
<sequence length="183" mass="20145">MLFAITHGDSGLSLAGDPGLSRSYLAVRHLLRQLELKKNSEKRKAIIPHWFAGFVDQVSALFEPFSGVARVGYECTQAETGWEVSMFLGQNETVGGADDGQLKAVNFRFDMKGLSDCFDSVESIHWNAFPRQDLMTADSVDLSFLTVIGEVQSSVVKLQLHTSPPMAVGPAMRHYPDGRVELV</sequence>
<protein>
    <submittedName>
        <fullName evidence="1">Uncharacterized protein</fullName>
    </submittedName>
</protein>
<evidence type="ECO:0000313" key="1">
    <source>
        <dbReference type="EMBL" id="TWT58652.1"/>
    </source>
</evidence>
<gene>
    <name evidence="1" type="ORF">KOR42_20340</name>
</gene>
<name>A0A5C5X9W2_9PLAN</name>
<evidence type="ECO:0000313" key="2">
    <source>
        <dbReference type="Proteomes" id="UP000317243"/>
    </source>
</evidence>
<dbReference type="AlphaFoldDB" id="A0A5C5X9W2"/>